<evidence type="ECO:0000313" key="1">
    <source>
        <dbReference type="EMBL" id="GGE14785.1"/>
    </source>
</evidence>
<gene>
    <name evidence="1" type="ORF">GCM10011571_15360</name>
</gene>
<organism evidence="1 2">
    <name type="scientific">Marinithermofilum abyssi</name>
    <dbReference type="NCBI Taxonomy" id="1571185"/>
    <lineage>
        <taxon>Bacteria</taxon>
        <taxon>Bacillati</taxon>
        <taxon>Bacillota</taxon>
        <taxon>Bacilli</taxon>
        <taxon>Bacillales</taxon>
        <taxon>Thermoactinomycetaceae</taxon>
        <taxon>Marinithermofilum</taxon>
    </lineage>
</organism>
<name>A0A8J2Y946_9BACL</name>
<sequence>MCSIYERIGQDFAYSPWADGEITRRLRSFLQVEDGTRVLDIIACGTGPH</sequence>
<dbReference type="AlphaFoldDB" id="A0A8J2Y946"/>
<dbReference type="Proteomes" id="UP000625210">
    <property type="component" value="Unassembled WGS sequence"/>
</dbReference>
<proteinExistence type="predicted"/>
<comment type="caution">
    <text evidence="1">The sequence shown here is derived from an EMBL/GenBank/DDBJ whole genome shotgun (WGS) entry which is preliminary data.</text>
</comment>
<keyword evidence="2" id="KW-1185">Reference proteome</keyword>
<protein>
    <submittedName>
        <fullName evidence="1">Uncharacterized protein</fullName>
    </submittedName>
</protein>
<reference evidence="1" key="1">
    <citation type="journal article" date="2014" name="Int. J. Syst. Evol. Microbiol.">
        <title>Complete genome sequence of Corynebacterium casei LMG S-19264T (=DSM 44701T), isolated from a smear-ripened cheese.</title>
        <authorList>
            <consortium name="US DOE Joint Genome Institute (JGI-PGF)"/>
            <person name="Walter F."/>
            <person name="Albersmeier A."/>
            <person name="Kalinowski J."/>
            <person name="Ruckert C."/>
        </authorList>
    </citation>
    <scope>NUCLEOTIDE SEQUENCE</scope>
    <source>
        <strain evidence="1">CGMCC 1.15179</strain>
    </source>
</reference>
<dbReference type="EMBL" id="BMHQ01000004">
    <property type="protein sequence ID" value="GGE14785.1"/>
    <property type="molecule type" value="Genomic_DNA"/>
</dbReference>
<reference evidence="1" key="2">
    <citation type="submission" date="2020-09" db="EMBL/GenBank/DDBJ databases">
        <authorList>
            <person name="Sun Q."/>
            <person name="Zhou Y."/>
        </authorList>
    </citation>
    <scope>NUCLEOTIDE SEQUENCE</scope>
    <source>
        <strain evidence="1">CGMCC 1.15179</strain>
    </source>
</reference>
<evidence type="ECO:0000313" key="2">
    <source>
        <dbReference type="Proteomes" id="UP000625210"/>
    </source>
</evidence>
<dbReference type="RefSeq" id="WP_188647294.1">
    <property type="nucleotide sequence ID" value="NZ_BMHQ01000004.1"/>
</dbReference>
<accession>A0A8J2Y946</accession>